<evidence type="ECO:0000313" key="2">
    <source>
        <dbReference type="Proteomes" id="UP001286313"/>
    </source>
</evidence>
<comment type="caution">
    <text evidence="1">The sequence shown here is derived from an EMBL/GenBank/DDBJ whole genome shotgun (WGS) entry which is preliminary data.</text>
</comment>
<name>A0AAE1L3T0_PETCI</name>
<dbReference type="EMBL" id="JAWQEG010000145">
    <property type="protein sequence ID" value="KAK3894037.1"/>
    <property type="molecule type" value="Genomic_DNA"/>
</dbReference>
<evidence type="ECO:0000313" key="1">
    <source>
        <dbReference type="EMBL" id="KAK3894037.1"/>
    </source>
</evidence>
<accession>A0AAE1L3T0</accession>
<keyword evidence="2" id="KW-1185">Reference proteome</keyword>
<reference evidence="1" key="1">
    <citation type="submission" date="2023-10" db="EMBL/GenBank/DDBJ databases">
        <title>Genome assemblies of two species of porcelain crab, Petrolisthes cinctipes and Petrolisthes manimaculis (Anomura: Porcellanidae).</title>
        <authorList>
            <person name="Angst P."/>
        </authorList>
    </citation>
    <scope>NUCLEOTIDE SEQUENCE</scope>
    <source>
        <strain evidence="1">PB745_01</strain>
        <tissue evidence="1">Gill</tissue>
    </source>
</reference>
<dbReference type="AlphaFoldDB" id="A0AAE1L3T0"/>
<organism evidence="1 2">
    <name type="scientific">Petrolisthes cinctipes</name>
    <name type="common">Flat porcelain crab</name>
    <dbReference type="NCBI Taxonomy" id="88211"/>
    <lineage>
        <taxon>Eukaryota</taxon>
        <taxon>Metazoa</taxon>
        <taxon>Ecdysozoa</taxon>
        <taxon>Arthropoda</taxon>
        <taxon>Crustacea</taxon>
        <taxon>Multicrustacea</taxon>
        <taxon>Malacostraca</taxon>
        <taxon>Eumalacostraca</taxon>
        <taxon>Eucarida</taxon>
        <taxon>Decapoda</taxon>
        <taxon>Pleocyemata</taxon>
        <taxon>Anomura</taxon>
        <taxon>Galatheoidea</taxon>
        <taxon>Porcellanidae</taxon>
        <taxon>Petrolisthes</taxon>
    </lineage>
</organism>
<dbReference type="Proteomes" id="UP001286313">
    <property type="component" value="Unassembled WGS sequence"/>
</dbReference>
<gene>
    <name evidence="1" type="ORF">Pcinc_002194</name>
</gene>
<sequence>MDSPLVPNNVTPLLVRAELCLPPISESPATLLLVPSRPYLNSSAALTSTKTLHFTSFLYLIHMSCVMELRNTNKFCMRSEGVAWKKPLHRDKKTTVT</sequence>
<protein>
    <submittedName>
        <fullName evidence="1">Uncharacterized protein</fullName>
    </submittedName>
</protein>
<proteinExistence type="predicted"/>